<evidence type="ECO:0000256" key="5">
    <source>
        <dbReference type="ARBA" id="ARBA00023004"/>
    </source>
</evidence>
<dbReference type="InterPro" id="IPR019795">
    <property type="entry name" value="Globin_bac-like_CS"/>
</dbReference>
<keyword evidence="7" id="KW-1185">Reference proteome</keyword>
<dbReference type="InterPro" id="IPR012292">
    <property type="entry name" value="Globin/Proto"/>
</dbReference>
<evidence type="ECO:0000256" key="2">
    <source>
        <dbReference type="ARBA" id="ARBA00022448"/>
    </source>
</evidence>
<dbReference type="GO" id="GO:0046872">
    <property type="term" value="F:metal ion binding"/>
    <property type="evidence" value="ECO:0007669"/>
    <property type="project" value="UniProtKB-KW"/>
</dbReference>
<dbReference type="AlphaFoldDB" id="A0A7W6GQB2"/>
<comment type="cofactor">
    <cofactor evidence="1">
        <name>heme</name>
        <dbReference type="ChEBI" id="CHEBI:30413"/>
    </cofactor>
</comment>
<dbReference type="InterPro" id="IPR001486">
    <property type="entry name" value="Hemoglobin_trunc"/>
</dbReference>
<dbReference type="SUPFAM" id="SSF46458">
    <property type="entry name" value="Globin-like"/>
    <property type="match status" value="1"/>
</dbReference>
<dbReference type="Proteomes" id="UP000552757">
    <property type="component" value="Unassembled WGS sequence"/>
</dbReference>
<dbReference type="RefSeq" id="WP_183954997.1">
    <property type="nucleotide sequence ID" value="NZ_JACIEB010000003.1"/>
</dbReference>
<dbReference type="CDD" id="cd14773">
    <property type="entry name" value="TrHb2_PhHbO-like_O"/>
    <property type="match status" value="1"/>
</dbReference>
<sequence>MNATAAATPYAMIGGEPMVSAIVNRFYDLIEGDPAYAKLRAIHAADLAPVRHGLTRFLSGWMGGPRDWFERGGCVMSLHRAFPIDRELADEWSDAMGRAINDQPGLEAHLAEKMREALTHMAKGMINLSLAD</sequence>
<dbReference type="GO" id="GO:0019825">
    <property type="term" value="F:oxygen binding"/>
    <property type="evidence" value="ECO:0007669"/>
    <property type="project" value="InterPro"/>
</dbReference>
<protein>
    <submittedName>
        <fullName evidence="6">Hemoglobin</fullName>
    </submittedName>
</protein>
<proteinExistence type="predicted"/>
<dbReference type="PROSITE" id="PS01213">
    <property type="entry name" value="GLOBIN_FAM_2"/>
    <property type="match status" value="1"/>
</dbReference>
<keyword evidence="2" id="KW-0813">Transport</keyword>
<accession>A0A7W6GQB2</accession>
<keyword evidence="5" id="KW-0408">Iron</keyword>
<evidence type="ECO:0000256" key="3">
    <source>
        <dbReference type="ARBA" id="ARBA00022617"/>
    </source>
</evidence>
<dbReference type="GO" id="GO:0015671">
    <property type="term" value="P:oxygen transport"/>
    <property type="evidence" value="ECO:0007669"/>
    <property type="project" value="InterPro"/>
</dbReference>
<evidence type="ECO:0000313" key="6">
    <source>
        <dbReference type="EMBL" id="MBB3981889.1"/>
    </source>
</evidence>
<dbReference type="EMBL" id="JACIEB010000003">
    <property type="protein sequence ID" value="MBB3981889.1"/>
    <property type="molecule type" value="Genomic_DNA"/>
</dbReference>
<dbReference type="InterPro" id="IPR009050">
    <property type="entry name" value="Globin-like_sf"/>
</dbReference>
<evidence type="ECO:0000313" key="7">
    <source>
        <dbReference type="Proteomes" id="UP000552757"/>
    </source>
</evidence>
<dbReference type="Pfam" id="PF01152">
    <property type="entry name" value="Bac_globin"/>
    <property type="match status" value="1"/>
</dbReference>
<dbReference type="Gene3D" id="1.10.490.10">
    <property type="entry name" value="Globins"/>
    <property type="match status" value="1"/>
</dbReference>
<gene>
    <name evidence="6" type="ORF">GGR44_001548</name>
</gene>
<name>A0A7W6GQB2_9SPHN</name>
<keyword evidence="4" id="KW-0479">Metal-binding</keyword>
<comment type="caution">
    <text evidence="6">The sequence shown here is derived from an EMBL/GenBank/DDBJ whole genome shotgun (WGS) entry which is preliminary data.</text>
</comment>
<evidence type="ECO:0000256" key="4">
    <source>
        <dbReference type="ARBA" id="ARBA00022723"/>
    </source>
</evidence>
<evidence type="ECO:0000256" key="1">
    <source>
        <dbReference type="ARBA" id="ARBA00001971"/>
    </source>
</evidence>
<dbReference type="GO" id="GO:0020037">
    <property type="term" value="F:heme binding"/>
    <property type="evidence" value="ECO:0007669"/>
    <property type="project" value="InterPro"/>
</dbReference>
<keyword evidence="3" id="KW-0349">Heme</keyword>
<reference evidence="6 7" key="1">
    <citation type="submission" date="2020-08" db="EMBL/GenBank/DDBJ databases">
        <title>Genomic Encyclopedia of Type Strains, Phase IV (KMG-IV): sequencing the most valuable type-strain genomes for metagenomic binning, comparative biology and taxonomic classification.</title>
        <authorList>
            <person name="Goeker M."/>
        </authorList>
    </citation>
    <scope>NUCLEOTIDE SEQUENCE [LARGE SCALE GENOMIC DNA]</scope>
    <source>
        <strain evidence="6 7">DSM 29348</strain>
    </source>
</reference>
<organism evidence="6 7">
    <name type="scientific">Sphingobium fontiphilum</name>
    <dbReference type="NCBI Taxonomy" id="944425"/>
    <lineage>
        <taxon>Bacteria</taxon>
        <taxon>Pseudomonadati</taxon>
        <taxon>Pseudomonadota</taxon>
        <taxon>Alphaproteobacteria</taxon>
        <taxon>Sphingomonadales</taxon>
        <taxon>Sphingomonadaceae</taxon>
        <taxon>Sphingobium</taxon>
    </lineage>
</organism>